<dbReference type="AlphaFoldDB" id="A0A8S2QMI6"/>
<keyword evidence="1" id="KW-0812">Transmembrane</keyword>
<dbReference type="EMBL" id="CAJOBA010041192">
    <property type="protein sequence ID" value="CAF4108986.1"/>
    <property type="molecule type" value="Genomic_DNA"/>
</dbReference>
<evidence type="ECO:0000313" key="3">
    <source>
        <dbReference type="EMBL" id="CAF4108986.1"/>
    </source>
</evidence>
<reference evidence="3" key="1">
    <citation type="submission" date="2021-02" db="EMBL/GenBank/DDBJ databases">
        <authorList>
            <person name="Nowell W R."/>
        </authorList>
    </citation>
    <scope>NUCLEOTIDE SEQUENCE</scope>
</reference>
<keyword evidence="1" id="KW-0472">Membrane</keyword>
<protein>
    <submittedName>
        <fullName evidence="3">Uncharacterized protein</fullName>
    </submittedName>
</protein>
<gene>
    <name evidence="2" type="ORF">OVA965_LOCUS28598</name>
    <name evidence="3" type="ORF">TMI583_LOCUS29357</name>
</gene>
<feature type="transmembrane region" description="Helical" evidence="1">
    <location>
        <begin position="12"/>
        <end position="35"/>
    </location>
</feature>
<sequence length="100" mass="11277">MFATALRATTALHAVSTLFIRLFVQVDVFMVPVQLQMFATALRATTALHAVSTLFVWFGNCFILSSRTLALNRLFYIDNSQEACTAQWGIRQQFGQKDEV</sequence>
<evidence type="ECO:0000313" key="4">
    <source>
        <dbReference type="Proteomes" id="UP000682733"/>
    </source>
</evidence>
<feature type="transmembrane region" description="Helical" evidence="1">
    <location>
        <begin position="47"/>
        <end position="65"/>
    </location>
</feature>
<dbReference type="EMBL" id="CAJNOK010019610">
    <property type="protein sequence ID" value="CAF1302429.1"/>
    <property type="molecule type" value="Genomic_DNA"/>
</dbReference>
<dbReference type="Proteomes" id="UP000677228">
    <property type="component" value="Unassembled WGS sequence"/>
</dbReference>
<name>A0A8S2QMI6_9BILA</name>
<dbReference type="Proteomes" id="UP000682733">
    <property type="component" value="Unassembled WGS sequence"/>
</dbReference>
<proteinExistence type="predicted"/>
<evidence type="ECO:0000256" key="1">
    <source>
        <dbReference type="SAM" id="Phobius"/>
    </source>
</evidence>
<accession>A0A8S2QMI6</accession>
<evidence type="ECO:0000313" key="2">
    <source>
        <dbReference type="EMBL" id="CAF1302429.1"/>
    </source>
</evidence>
<comment type="caution">
    <text evidence="3">The sequence shown here is derived from an EMBL/GenBank/DDBJ whole genome shotgun (WGS) entry which is preliminary data.</text>
</comment>
<organism evidence="3 4">
    <name type="scientific">Didymodactylos carnosus</name>
    <dbReference type="NCBI Taxonomy" id="1234261"/>
    <lineage>
        <taxon>Eukaryota</taxon>
        <taxon>Metazoa</taxon>
        <taxon>Spiralia</taxon>
        <taxon>Gnathifera</taxon>
        <taxon>Rotifera</taxon>
        <taxon>Eurotatoria</taxon>
        <taxon>Bdelloidea</taxon>
        <taxon>Philodinida</taxon>
        <taxon>Philodinidae</taxon>
        <taxon>Didymodactylos</taxon>
    </lineage>
</organism>
<keyword evidence="1" id="KW-1133">Transmembrane helix</keyword>